<accession>A0A3N6LVB3</accession>
<dbReference type="GO" id="GO:0005507">
    <property type="term" value="F:copper ion binding"/>
    <property type="evidence" value="ECO:0007669"/>
    <property type="project" value="InterPro"/>
</dbReference>
<proteinExistence type="predicted"/>
<keyword evidence="2" id="KW-0186">Copper</keyword>
<dbReference type="SUPFAM" id="SSF49503">
    <property type="entry name" value="Cupredoxins"/>
    <property type="match status" value="1"/>
</dbReference>
<dbReference type="PROSITE" id="PS51257">
    <property type="entry name" value="PROKAR_LIPOPROTEIN"/>
    <property type="match status" value="1"/>
</dbReference>
<dbReference type="AlphaFoldDB" id="A0A3N6LVB3"/>
<name>A0A3N6LVB3_NATCH</name>
<evidence type="ECO:0000256" key="1">
    <source>
        <dbReference type="ARBA" id="ARBA00022723"/>
    </source>
</evidence>
<evidence type="ECO:0000313" key="5">
    <source>
        <dbReference type="Proteomes" id="UP000282323"/>
    </source>
</evidence>
<reference evidence="4 5" key="1">
    <citation type="submission" date="2018-10" db="EMBL/GenBank/DDBJ databases">
        <title>Natrarchaeobius chitinivorans gen. nov., sp. nov., and Natrarchaeobius haloalkaliphilus sp. nov., alkaliphilic, chitin-utilizing haloarchaea from hypersaline alkaline lakes.</title>
        <authorList>
            <person name="Sorokin D.Y."/>
            <person name="Elcheninov A.G."/>
            <person name="Kostrikina N.A."/>
            <person name="Bale N.J."/>
            <person name="Sinninghe Damste J.S."/>
            <person name="Khijniak T.V."/>
            <person name="Kublanov I.V."/>
            <person name="Toshchakov S.V."/>
        </authorList>
    </citation>
    <scope>NUCLEOTIDE SEQUENCE [LARGE SCALE GENOMIC DNA]</scope>
    <source>
        <strain evidence="4 5">AArcht4T</strain>
    </source>
</reference>
<dbReference type="RefSeq" id="WP_124195793.1">
    <property type="nucleotide sequence ID" value="NZ_REGA01000009.1"/>
</dbReference>
<dbReference type="Gene3D" id="2.60.40.420">
    <property type="entry name" value="Cupredoxins - blue copper proteins"/>
    <property type="match status" value="1"/>
</dbReference>
<dbReference type="EMBL" id="REGA01000009">
    <property type="protein sequence ID" value="RQG94358.1"/>
    <property type="molecule type" value="Genomic_DNA"/>
</dbReference>
<evidence type="ECO:0000313" key="4">
    <source>
        <dbReference type="EMBL" id="RQG94358.1"/>
    </source>
</evidence>
<dbReference type="GO" id="GO:0009055">
    <property type="term" value="F:electron transfer activity"/>
    <property type="evidence" value="ECO:0007669"/>
    <property type="project" value="InterPro"/>
</dbReference>
<dbReference type="InterPro" id="IPR000923">
    <property type="entry name" value="BlueCu_1"/>
</dbReference>
<keyword evidence="5" id="KW-1185">Reference proteome</keyword>
<feature type="domain" description="Blue (type 1) copper" evidence="3">
    <location>
        <begin position="116"/>
        <end position="149"/>
    </location>
</feature>
<keyword evidence="1" id="KW-0479">Metal-binding</keyword>
<evidence type="ECO:0000259" key="3">
    <source>
        <dbReference type="Pfam" id="PF00127"/>
    </source>
</evidence>
<evidence type="ECO:0000256" key="2">
    <source>
        <dbReference type="ARBA" id="ARBA00023008"/>
    </source>
</evidence>
<sequence length="191" mass="20519">MGRRRTSRRRVVATGGALLSTGGTVLASGLAGCLEEVPGDDDPQLGDPEPSVEVELTTAADDERIDPPVVHLVDGGTVEWVVGDGRHDTTAYHPATHGDQLRIPDAAEPWASGALDDGDSVDRTFDDEGVYDYVCTRHEPEGMVGTIVVGWPDPDEQPALEAPSETYPPAAVEQLERLNERVREFLEEAHG</sequence>
<organism evidence="4 5">
    <name type="scientific">Natrarchaeobius chitinivorans</name>
    <dbReference type="NCBI Taxonomy" id="1679083"/>
    <lineage>
        <taxon>Archaea</taxon>
        <taxon>Methanobacteriati</taxon>
        <taxon>Methanobacteriota</taxon>
        <taxon>Stenosarchaea group</taxon>
        <taxon>Halobacteria</taxon>
        <taxon>Halobacteriales</taxon>
        <taxon>Natrialbaceae</taxon>
        <taxon>Natrarchaeobius</taxon>
    </lineage>
</organism>
<dbReference type="OrthoDB" id="186995at2157"/>
<comment type="caution">
    <text evidence="4">The sequence shown here is derived from an EMBL/GenBank/DDBJ whole genome shotgun (WGS) entry which is preliminary data.</text>
</comment>
<dbReference type="Proteomes" id="UP000282323">
    <property type="component" value="Unassembled WGS sequence"/>
</dbReference>
<dbReference type="InterPro" id="IPR008972">
    <property type="entry name" value="Cupredoxin"/>
</dbReference>
<dbReference type="Pfam" id="PF00127">
    <property type="entry name" value="Copper-bind"/>
    <property type="match status" value="1"/>
</dbReference>
<gene>
    <name evidence="4" type="ORF">EA473_11655</name>
</gene>
<protein>
    <submittedName>
        <fullName evidence="4">Halocyanin</fullName>
    </submittedName>
</protein>